<comment type="caution">
    <text evidence="2">The sequence shown here is derived from an EMBL/GenBank/DDBJ whole genome shotgun (WGS) entry which is preliminary data.</text>
</comment>
<dbReference type="EMBL" id="JACGWN010000013">
    <property type="protein sequence ID" value="KAL0410998.1"/>
    <property type="molecule type" value="Genomic_DNA"/>
</dbReference>
<gene>
    <name evidence="2" type="ORF">Slati_3689500</name>
</gene>
<name>A0AAW2U1X0_9LAMI</name>
<evidence type="ECO:0000259" key="1">
    <source>
        <dbReference type="Pfam" id="PF00078"/>
    </source>
</evidence>
<sequence length="487" mass="54845">MGSVEPNVERLKKAWKLIDDEEEGVLLLSGLWHANSGSHTLCLVSRLLSNMPYHFEARSSSIQDLEQCDLFVHIHDLPLNVMNVGVATLIRNRIGTFRDMEADEAGCSWGASLRIWVGYMNRTGWSIIRSDVCASVLDFLNNGSFNPLVNFTQVVLIPKCLNPSDMTQFRPISLCNVIYKLASNTIANRIKPFLDSLISISQSTFVPGCLTMDNMLVAYELNHFLKHITWGKKGHVSVKLDISKTYDRVEWCFLERGASHIRSLAKHTSSIPLSSIHDWARLHPILGDLCGALKISWQQDLGGSAHEWDVELVKAEFCPTDADCILGISLQGSGEGDNLVWHFEKHGKFSVQSAHHVASQLRGKAECSDVERPWGFIWSSKAPPKEDVVHVLFFCSFACVVWALFGLPWRSIACADHSTGEWFGEVHRKLGHWEWDLFLTICWAIWWVRNKRLFRGQSLEAQEIIRMTLRMVEASCVLAVLGMGGLG</sequence>
<dbReference type="InterPro" id="IPR052343">
    <property type="entry name" value="Retrotransposon-Effector_Assoc"/>
</dbReference>
<reference evidence="2" key="1">
    <citation type="submission" date="2020-06" db="EMBL/GenBank/DDBJ databases">
        <authorList>
            <person name="Li T."/>
            <person name="Hu X."/>
            <person name="Zhang T."/>
            <person name="Song X."/>
            <person name="Zhang H."/>
            <person name="Dai N."/>
            <person name="Sheng W."/>
            <person name="Hou X."/>
            <person name="Wei L."/>
        </authorList>
    </citation>
    <scope>NUCLEOTIDE SEQUENCE</scope>
    <source>
        <strain evidence="2">KEN1</strain>
        <tissue evidence="2">Leaf</tissue>
    </source>
</reference>
<dbReference type="InterPro" id="IPR000477">
    <property type="entry name" value="RT_dom"/>
</dbReference>
<protein>
    <recommendedName>
        <fullName evidence="1">Reverse transcriptase domain-containing protein</fullName>
    </recommendedName>
</protein>
<feature type="domain" description="Reverse transcriptase" evidence="1">
    <location>
        <begin position="166"/>
        <end position="256"/>
    </location>
</feature>
<dbReference type="AlphaFoldDB" id="A0AAW2U1X0"/>
<organism evidence="2">
    <name type="scientific">Sesamum latifolium</name>
    <dbReference type="NCBI Taxonomy" id="2727402"/>
    <lineage>
        <taxon>Eukaryota</taxon>
        <taxon>Viridiplantae</taxon>
        <taxon>Streptophyta</taxon>
        <taxon>Embryophyta</taxon>
        <taxon>Tracheophyta</taxon>
        <taxon>Spermatophyta</taxon>
        <taxon>Magnoliopsida</taxon>
        <taxon>eudicotyledons</taxon>
        <taxon>Gunneridae</taxon>
        <taxon>Pentapetalae</taxon>
        <taxon>asterids</taxon>
        <taxon>lamiids</taxon>
        <taxon>Lamiales</taxon>
        <taxon>Pedaliaceae</taxon>
        <taxon>Sesamum</taxon>
    </lineage>
</organism>
<proteinExistence type="predicted"/>
<reference evidence="2" key="2">
    <citation type="journal article" date="2024" name="Plant">
        <title>Genomic evolution and insights into agronomic trait innovations of Sesamum species.</title>
        <authorList>
            <person name="Miao H."/>
            <person name="Wang L."/>
            <person name="Qu L."/>
            <person name="Liu H."/>
            <person name="Sun Y."/>
            <person name="Le M."/>
            <person name="Wang Q."/>
            <person name="Wei S."/>
            <person name="Zheng Y."/>
            <person name="Lin W."/>
            <person name="Duan Y."/>
            <person name="Cao H."/>
            <person name="Xiong S."/>
            <person name="Wang X."/>
            <person name="Wei L."/>
            <person name="Li C."/>
            <person name="Ma Q."/>
            <person name="Ju M."/>
            <person name="Zhao R."/>
            <person name="Li G."/>
            <person name="Mu C."/>
            <person name="Tian Q."/>
            <person name="Mei H."/>
            <person name="Zhang T."/>
            <person name="Gao T."/>
            <person name="Zhang H."/>
        </authorList>
    </citation>
    <scope>NUCLEOTIDE SEQUENCE</scope>
    <source>
        <strain evidence="2">KEN1</strain>
    </source>
</reference>
<dbReference type="PANTHER" id="PTHR46890:SF48">
    <property type="entry name" value="RNA-DIRECTED DNA POLYMERASE"/>
    <property type="match status" value="1"/>
</dbReference>
<accession>A0AAW2U1X0</accession>
<dbReference type="PANTHER" id="PTHR46890">
    <property type="entry name" value="NON-LTR RETROLELEMENT REVERSE TRANSCRIPTASE-LIKE PROTEIN-RELATED"/>
    <property type="match status" value="1"/>
</dbReference>
<evidence type="ECO:0000313" key="2">
    <source>
        <dbReference type="EMBL" id="KAL0410998.1"/>
    </source>
</evidence>
<dbReference type="Pfam" id="PF00078">
    <property type="entry name" value="RVT_1"/>
    <property type="match status" value="1"/>
</dbReference>